<evidence type="ECO:0000256" key="2">
    <source>
        <dbReference type="ARBA" id="ARBA00010333"/>
    </source>
</evidence>
<evidence type="ECO:0000313" key="6">
    <source>
        <dbReference type="EMBL" id="EAR11241.1"/>
    </source>
</evidence>
<evidence type="ECO:0000256" key="3">
    <source>
        <dbReference type="ARBA" id="ARBA00022729"/>
    </source>
</evidence>
<feature type="domain" description="Solute-binding protein family 3/N-terminal" evidence="5">
    <location>
        <begin position="36"/>
        <end position="258"/>
    </location>
</feature>
<dbReference type="InterPro" id="IPR001638">
    <property type="entry name" value="Solute-binding_3/MltF_N"/>
</dbReference>
<gene>
    <name evidence="6" type="ORF">MED297_20177</name>
</gene>
<keyword evidence="7" id="KW-1185">Reference proteome</keyword>
<dbReference type="STRING" id="314283.MED297_20177"/>
<keyword evidence="3" id="KW-0732">Signal</keyword>
<evidence type="ECO:0000256" key="1">
    <source>
        <dbReference type="ARBA" id="ARBA00004196"/>
    </source>
</evidence>
<evidence type="ECO:0000313" key="7">
    <source>
        <dbReference type="Proteomes" id="UP000005953"/>
    </source>
</evidence>
<accession>A4B9E0</accession>
<dbReference type="AlphaFoldDB" id="A4B9E0"/>
<comment type="subcellular location">
    <subcellularLocation>
        <location evidence="1">Cell envelope</location>
    </subcellularLocation>
</comment>
<dbReference type="Gene3D" id="3.40.190.10">
    <property type="entry name" value="Periplasmic binding protein-like II"/>
    <property type="match status" value="2"/>
</dbReference>
<dbReference type="EMBL" id="AAOE01000001">
    <property type="protein sequence ID" value="EAR11241.1"/>
    <property type="molecule type" value="Genomic_DNA"/>
</dbReference>
<comment type="similarity">
    <text evidence="2 4">Belongs to the bacterial solute-binding protein 3 family.</text>
</comment>
<dbReference type="Proteomes" id="UP000005953">
    <property type="component" value="Unassembled WGS sequence"/>
</dbReference>
<dbReference type="Pfam" id="PF00497">
    <property type="entry name" value="SBP_bac_3"/>
    <property type="match status" value="1"/>
</dbReference>
<sequence length="262" mass="30081">MKFRFIALVIALVGTATAGSWYFFKPSMPDLSNYQNITFGVDAPYPPYEFFDESGKLTGFEVELGNKACEYLGIQCQWQVTPWDTIMDDLNAREFDVIMSSMSINNERKKIVDFGEPYYSTPSVFFARKGEAIPGNSNRQLRGKTVAVQRGTLQHDYMLDNYDSNVTIMALDGWEDVSAAFRAAEADLVFTDYPQWEEEFFLERVYEIVGDAISLGDGVGLAFRKDDDDLRKALDIALNELKNNGEYQRIRRKYFFYDIMVE</sequence>
<dbReference type="RefSeq" id="WP_008044764.1">
    <property type="nucleotide sequence ID" value="NZ_CH724151.1"/>
</dbReference>
<dbReference type="PANTHER" id="PTHR35936">
    <property type="entry name" value="MEMBRANE-BOUND LYTIC MUREIN TRANSGLYCOSYLASE F"/>
    <property type="match status" value="1"/>
</dbReference>
<name>A4B9E0_9GAMM</name>
<dbReference type="InterPro" id="IPR018313">
    <property type="entry name" value="SBP_3_CS"/>
</dbReference>
<evidence type="ECO:0000259" key="5">
    <source>
        <dbReference type="SMART" id="SM00062"/>
    </source>
</evidence>
<dbReference type="OrthoDB" id="9768183at2"/>
<dbReference type="PANTHER" id="PTHR35936:SF17">
    <property type="entry name" value="ARGININE-BINDING EXTRACELLULAR PROTEIN ARTP"/>
    <property type="match status" value="1"/>
</dbReference>
<protein>
    <submittedName>
        <fullName evidence="6">ABC-type amino acid transport/signal transduction systems, periplasmic component/domain</fullName>
    </submittedName>
</protein>
<reference evidence="6 7" key="1">
    <citation type="submission" date="2006-02" db="EMBL/GenBank/DDBJ databases">
        <authorList>
            <person name="Pinhassi J."/>
            <person name="Pedros-Alio C."/>
            <person name="Ferriera S."/>
            <person name="Johnson J."/>
            <person name="Kravitz S."/>
            <person name="Halpern A."/>
            <person name="Remington K."/>
            <person name="Beeson K."/>
            <person name="Tran B."/>
            <person name="Rogers Y.-H."/>
            <person name="Friedman R."/>
            <person name="Venter J.C."/>
        </authorList>
    </citation>
    <scope>NUCLEOTIDE SEQUENCE [LARGE SCALE GENOMIC DNA]</scope>
    <source>
        <strain evidence="6 7">MED297</strain>
    </source>
</reference>
<dbReference type="GO" id="GO:0030313">
    <property type="term" value="C:cell envelope"/>
    <property type="evidence" value="ECO:0007669"/>
    <property type="project" value="UniProtKB-SubCell"/>
</dbReference>
<dbReference type="PROSITE" id="PS01039">
    <property type="entry name" value="SBP_BACTERIAL_3"/>
    <property type="match status" value="1"/>
</dbReference>
<organism evidence="6 7">
    <name type="scientific">Reinekea blandensis MED297</name>
    <dbReference type="NCBI Taxonomy" id="314283"/>
    <lineage>
        <taxon>Bacteria</taxon>
        <taxon>Pseudomonadati</taxon>
        <taxon>Pseudomonadota</taxon>
        <taxon>Gammaproteobacteria</taxon>
        <taxon>Oceanospirillales</taxon>
        <taxon>Saccharospirillaceae</taxon>
        <taxon>Reinekea</taxon>
    </lineage>
</organism>
<dbReference type="SUPFAM" id="SSF53850">
    <property type="entry name" value="Periplasmic binding protein-like II"/>
    <property type="match status" value="1"/>
</dbReference>
<comment type="caution">
    <text evidence="6">The sequence shown here is derived from an EMBL/GenBank/DDBJ whole genome shotgun (WGS) entry which is preliminary data.</text>
</comment>
<proteinExistence type="inferred from homology"/>
<evidence type="ECO:0000256" key="4">
    <source>
        <dbReference type="RuleBase" id="RU003744"/>
    </source>
</evidence>
<dbReference type="SMART" id="SM00062">
    <property type="entry name" value="PBPb"/>
    <property type="match status" value="1"/>
</dbReference>
<dbReference type="HOGENOM" id="CLU_019602_18_0_6"/>